<accession>A0A4U1FSV2</accession>
<dbReference type="GO" id="GO:0071163">
    <property type="term" value="P:DNA replication preinitiation complex assembly"/>
    <property type="evidence" value="ECO:0007669"/>
    <property type="project" value="InterPro"/>
</dbReference>
<dbReference type="AlphaFoldDB" id="A0A4U1FSV2"/>
<dbReference type="CDD" id="cd08674">
    <property type="entry name" value="Cdt1_m"/>
    <property type="match status" value="1"/>
</dbReference>
<evidence type="ECO:0000313" key="4">
    <source>
        <dbReference type="Proteomes" id="UP000308365"/>
    </source>
</evidence>
<dbReference type="GO" id="GO:0003677">
    <property type="term" value="F:DNA binding"/>
    <property type="evidence" value="ECO:0007669"/>
    <property type="project" value="InterPro"/>
</dbReference>
<dbReference type="GO" id="GO:0070182">
    <property type="term" value="F:DNA polymerase binding"/>
    <property type="evidence" value="ECO:0007669"/>
    <property type="project" value="TreeGrafter"/>
</dbReference>
<dbReference type="GO" id="GO:0000076">
    <property type="term" value="P:DNA replication checkpoint signaling"/>
    <property type="evidence" value="ECO:0007669"/>
    <property type="project" value="TreeGrafter"/>
</dbReference>
<dbReference type="InterPro" id="IPR014939">
    <property type="entry name" value="CDT1_Gemini-bd-like"/>
</dbReference>
<dbReference type="GO" id="GO:0000278">
    <property type="term" value="P:mitotic cell cycle"/>
    <property type="evidence" value="ECO:0007669"/>
    <property type="project" value="TreeGrafter"/>
</dbReference>
<feature type="domain" description="CDT1 Geminin-binding" evidence="2">
    <location>
        <begin position="35"/>
        <end position="150"/>
    </location>
</feature>
<evidence type="ECO:0000259" key="2">
    <source>
        <dbReference type="SMART" id="SM01075"/>
    </source>
</evidence>
<proteinExistence type="predicted"/>
<dbReference type="PANTHER" id="PTHR28637:SF1">
    <property type="entry name" value="DNA REPLICATION FACTOR CDT1"/>
    <property type="match status" value="1"/>
</dbReference>
<dbReference type="Proteomes" id="UP000308365">
    <property type="component" value="Unassembled WGS sequence"/>
</dbReference>
<dbReference type="GO" id="GO:0005634">
    <property type="term" value="C:nucleus"/>
    <property type="evidence" value="ECO:0007669"/>
    <property type="project" value="TreeGrafter"/>
</dbReference>
<dbReference type="PANTHER" id="PTHR28637">
    <property type="entry name" value="DNA REPLICATION FACTOR CDT1"/>
    <property type="match status" value="1"/>
</dbReference>
<dbReference type="SMART" id="SM01075">
    <property type="entry name" value="CDT1"/>
    <property type="match status" value="1"/>
</dbReference>
<feature type="region of interest" description="Disordered" evidence="1">
    <location>
        <begin position="1"/>
        <end position="25"/>
    </location>
</feature>
<dbReference type="InterPro" id="IPR045173">
    <property type="entry name" value="Cdt1"/>
</dbReference>
<dbReference type="GO" id="GO:0030174">
    <property type="term" value="P:regulation of DNA-templated DNA replication initiation"/>
    <property type="evidence" value="ECO:0007669"/>
    <property type="project" value="InterPro"/>
</dbReference>
<name>A0A4U1FSV2_MONMO</name>
<feature type="non-terminal residue" evidence="3">
    <location>
        <position position="1"/>
    </location>
</feature>
<dbReference type="Pfam" id="PF08839">
    <property type="entry name" value="CDT1"/>
    <property type="match status" value="1"/>
</dbReference>
<evidence type="ECO:0000256" key="1">
    <source>
        <dbReference type="SAM" id="MobiDB-lite"/>
    </source>
</evidence>
<protein>
    <recommendedName>
        <fullName evidence="2">CDT1 Geminin-binding domain-containing protein</fullName>
    </recommendedName>
</protein>
<evidence type="ECO:0000313" key="3">
    <source>
        <dbReference type="EMBL" id="TKC53313.1"/>
    </source>
</evidence>
<dbReference type="EMBL" id="RWIC01000008">
    <property type="protein sequence ID" value="TKC53313.1"/>
    <property type="molecule type" value="Genomic_DNA"/>
</dbReference>
<gene>
    <name evidence="3" type="ORF">EI555_019219</name>
</gene>
<organism evidence="3 4">
    <name type="scientific">Monodon monoceros</name>
    <name type="common">Narwhal</name>
    <name type="synonym">Ceratodon monodon</name>
    <dbReference type="NCBI Taxonomy" id="40151"/>
    <lineage>
        <taxon>Eukaryota</taxon>
        <taxon>Metazoa</taxon>
        <taxon>Chordata</taxon>
        <taxon>Craniata</taxon>
        <taxon>Vertebrata</taxon>
        <taxon>Euteleostomi</taxon>
        <taxon>Mammalia</taxon>
        <taxon>Eutheria</taxon>
        <taxon>Laurasiatheria</taxon>
        <taxon>Artiodactyla</taxon>
        <taxon>Whippomorpha</taxon>
        <taxon>Cetacea</taxon>
        <taxon>Odontoceti</taxon>
        <taxon>Monodontidae</taxon>
        <taxon>Monodon</taxon>
    </lineage>
</organism>
<dbReference type="InterPro" id="IPR036390">
    <property type="entry name" value="WH_DNA-bd_sf"/>
</dbReference>
<dbReference type="SUPFAM" id="SSF46785">
    <property type="entry name" value="Winged helix' DNA-binding domain"/>
    <property type="match status" value="1"/>
</dbReference>
<reference evidence="4" key="1">
    <citation type="journal article" date="2019" name="IScience">
        <title>Narwhal Genome Reveals Long-Term Low Genetic Diversity despite Current Large Abundance Size.</title>
        <authorList>
            <person name="Westbury M.V."/>
            <person name="Petersen B."/>
            <person name="Garde E."/>
            <person name="Heide-Jorgensen M.P."/>
            <person name="Lorenzen E.D."/>
        </authorList>
    </citation>
    <scope>NUCLEOTIDE SEQUENCE [LARGE SCALE GENOMIC DNA]</scope>
</reference>
<comment type="caution">
    <text evidence="3">The sequence shown here is derived from an EMBL/GenBank/DDBJ whole genome shotgun (WGS) entry which is preliminary data.</text>
</comment>
<sequence length="154" mass="17188">ELKASAQKNAGEPRAPEDKGHPAGLRGAPGPCAAYKYQVLAEMFCSMDTIVGVLYNRSETVTFAKVKQGVQDMMQKRFEERSVGRIKTVYPGSYCFRQERYAATFKDGGRRSDYQLTIEPLLDQQAGSVAPQLTASRVLRWCQIFSQNLVACVR</sequence>